<evidence type="ECO:0000313" key="2">
    <source>
        <dbReference type="Proteomes" id="UP000284684"/>
    </source>
</evidence>
<gene>
    <name evidence="1" type="ORF">BK658_00195</name>
</gene>
<evidence type="ECO:0000313" key="1">
    <source>
        <dbReference type="EMBL" id="RON06244.1"/>
    </source>
</evidence>
<protein>
    <submittedName>
        <fullName evidence="1">Uncharacterized protein</fullName>
    </submittedName>
</protein>
<organism evidence="1 2">
    <name type="scientific">Pseudomonas brassicacearum</name>
    <dbReference type="NCBI Taxonomy" id="930166"/>
    <lineage>
        <taxon>Bacteria</taxon>
        <taxon>Pseudomonadati</taxon>
        <taxon>Pseudomonadota</taxon>
        <taxon>Gammaproteobacteria</taxon>
        <taxon>Pseudomonadales</taxon>
        <taxon>Pseudomonadaceae</taxon>
        <taxon>Pseudomonas</taxon>
    </lineage>
</organism>
<comment type="caution">
    <text evidence="1">The sequence shown here is derived from an EMBL/GenBank/DDBJ whole genome shotgun (WGS) entry which is preliminary data.</text>
</comment>
<dbReference type="EMBL" id="MOBI01000001">
    <property type="protein sequence ID" value="RON06244.1"/>
    <property type="molecule type" value="Genomic_DNA"/>
</dbReference>
<sequence length="215" mass="23692">MSKPSAYRLLHRLDHRQATAWFFEHTGVELDPATLGQACIDANTPPEIDTTRLYLRAGQQSVAAIGIHSVVSAHLSDQYAPSIRLVVELEDGLLAEGTADLRSTPLLFRPAAIEDLVSRMGGASQKNEVELLQHELELERAARLAAEASPKPSHLLVISALLELLKAPVEHPRLNGMRQNAVVESILDRFPLRGLSKRNLETIFSEANTARKEVE</sequence>
<reference evidence="1 2" key="1">
    <citation type="submission" date="2016-10" db="EMBL/GenBank/DDBJ databases">
        <title>Comparative genome analysis of multiple Pseudomonas spp. focuses on biocontrol and plant growth promoting traits.</title>
        <authorList>
            <person name="Tao X.-Y."/>
            <person name="Taylor C.G."/>
        </authorList>
    </citation>
    <scope>NUCLEOTIDE SEQUENCE [LARGE SCALE GENOMIC DNA]</scope>
    <source>
        <strain evidence="1 2">37D10</strain>
    </source>
</reference>
<name>A0A423H1Z9_9PSED</name>
<dbReference type="AlphaFoldDB" id="A0A423H1Z9"/>
<accession>A0A423H1Z9</accession>
<dbReference type="Proteomes" id="UP000284684">
    <property type="component" value="Unassembled WGS sequence"/>
</dbReference>
<dbReference type="RefSeq" id="WP_123580143.1">
    <property type="nucleotide sequence ID" value="NZ_MOBI01000001.1"/>
</dbReference>
<proteinExistence type="predicted"/>